<dbReference type="EMBL" id="RXPE01000020">
    <property type="protein sequence ID" value="RTR25894.1"/>
    <property type="molecule type" value="Genomic_DNA"/>
</dbReference>
<proteinExistence type="predicted"/>
<dbReference type="InterPro" id="IPR011856">
    <property type="entry name" value="tRNA_endonuc-like_dom_sf"/>
</dbReference>
<dbReference type="AlphaFoldDB" id="A0A431VRY3"/>
<dbReference type="InterPro" id="IPR014833">
    <property type="entry name" value="TnsA_N"/>
</dbReference>
<gene>
    <name evidence="2" type="ORF">EJ104_09300</name>
</gene>
<dbReference type="Pfam" id="PF08722">
    <property type="entry name" value="Tn7_TnsA-like_N"/>
    <property type="match status" value="1"/>
</dbReference>
<comment type="caution">
    <text evidence="2">The sequence shown here is derived from an EMBL/GenBank/DDBJ whole genome shotgun (WGS) entry which is preliminary data.</text>
</comment>
<evidence type="ECO:0000313" key="2">
    <source>
        <dbReference type="EMBL" id="RTR25894.1"/>
    </source>
</evidence>
<evidence type="ECO:0000313" key="3">
    <source>
        <dbReference type="Proteomes" id="UP000277766"/>
    </source>
</evidence>
<dbReference type="RefSeq" id="WP_126352453.1">
    <property type="nucleotide sequence ID" value="NZ_JBHSVX010000001.1"/>
</dbReference>
<organism evidence="2 3">
    <name type="scientific">Deinococcus radiophilus</name>
    <dbReference type="NCBI Taxonomy" id="32062"/>
    <lineage>
        <taxon>Bacteria</taxon>
        <taxon>Thermotogati</taxon>
        <taxon>Deinococcota</taxon>
        <taxon>Deinococci</taxon>
        <taxon>Deinococcales</taxon>
        <taxon>Deinococcaceae</taxon>
        <taxon>Deinococcus</taxon>
    </lineage>
</organism>
<keyword evidence="2" id="KW-0378">Hydrolase</keyword>
<keyword evidence="2" id="KW-0540">Nuclease</keyword>
<protein>
    <submittedName>
        <fullName evidence="2">Heteromeric transposase endonuclease subunit TnsA</fullName>
    </submittedName>
</protein>
<dbReference type="OrthoDB" id="881413at2"/>
<feature type="domain" description="TnsA endonuclease N-terminal" evidence="1">
    <location>
        <begin position="45"/>
        <end position="124"/>
    </location>
</feature>
<accession>A0A431VRY3</accession>
<dbReference type="Proteomes" id="UP000277766">
    <property type="component" value="Unassembled WGS sequence"/>
</dbReference>
<keyword evidence="2" id="KW-0255">Endonuclease</keyword>
<dbReference type="GO" id="GO:0003676">
    <property type="term" value="F:nucleic acid binding"/>
    <property type="evidence" value="ECO:0007669"/>
    <property type="project" value="InterPro"/>
</dbReference>
<name>A0A431VRY3_9DEIO</name>
<reference evidence="2 3" key="1">
    <citation type="submission" date="2018-12" db="EMBL/GenBank/DDBJ databases">
        <title>Deinococcus radiophilus ATCC 27603 genome sequencing and assembly.</title>
        <authorList>
            <person name="Maclea K.S."/>
            <person name="Maynard C.R."/>
        </authorList>
    </citation>
    <scope>NUCLEOTIDE SEQUENCE [LARGE SCALE GENOMIC DNA]</scope>
    <source>
        <strain evidence="2 3">ATCC 27603</strain>
    </source>
</reference>
<sequence length="212" mass="24595">MEAVRKIRRGHRGNRGRIFAPKAGGNAEFESTLERDFYYLLQFSSEVEKFFPQPVRLSYKGSNGRKKSYVPDTLVYYRDGQSPCLFEVKHVEQLRENPVEYRLRFQAARAYAREQGWRFSTTTERSIRGITLDNITFLRQFLDPNREFQAEDLAFLTQAVNGPTTPRAIFASLPLARKGTLLPVFWYLVASGEIQLSLQERLSMDSAIWRTP</sequence>
<keyword evidence="3" id="KW-1185">Reference proteome</keyword>
<dbReference type="GO" id="GO:0004519">
    <property type="term" value="F:endonuclease activity"/>
    <property type="evidence" value="ECO:0007669"/>
    <property type="project" value="UniProtKB-KW"/>
</dbReference>
<dbReference type="Gene3D" id="3.40.1350.10">
    <property type="match status" value="1"/>
</dbReference>
<evidence type="ECO:0000259" key="1">
    <source>
        <dbReference type="Pfam" id="PF08722"/>
    </source>
</evidence>